<dbReference type="EMBL" id="ML119066">
    <property type="protein sequence ID" value="ROT34693.1"/>
    <property type="molecule type" value="Genomic_DNA"/>
</dbReference>
<feature type="compositionally biased region" description="Basic and acidic residues" evidence="1">
    <location>
        <begin position="630"/>
        <end position="649"/>
    </location>
</feature>
<dbReference type="OrthoDB" id="5398572at2759"/>
<protein>
    <recommendedName>
        <fullName evidence="4">Myb-like domain-containing protein</fullName>
    </recommendedName>
</protein>
<accession>A0A3N2PJJ6</accession>
<feature type="compositionally biased region" description="Polar residues" evidence="1">
    <location>
        <begin position="571"/>
        <end position="581"/>
    </location>
</feature>
<dbReference type="AlphaFoldDB" id="A0A3N2PJJ6"/>
<feature type="compositionally biased region" description="Acidic residues" evidence="1">
    <location>
        <begin position="603"/>
        <end position="629"/>
    </location>
</feature>
<feature type="region of interest" description="Disordered" evidence="1">
    <location>
        <begin position="565"/>
        <end position="713"/>
    </location>
</feature>
<evidence type="ECO:0000313" key="2">
    <source>
        <dbReference type="EMBL" id="ROT34693.1"/>
    </source>
</evidence>
<dbReference type="RefSeq" id="XP_028462499.1">
    <property type="nucleotide sequence ID" value="XM_028609615.1"/>
</dbReference>
<feature type="region of interest" description="Disordered" evidence="1">
    <location>
        <begin position="476"/>
        <end position="512"/>
    </location>
</feature>
<evidence type="ECO:0008006" key="4">
    <source>
        <dbReference type="Google" id="ProtNLM"/>
    </source>
</evidence>
<gene>
    <name evidence="2" type="ORF">SODALDRAFT_321362</name>
</gene>
<feature type="region of interest" description="Disordered" evidence="1">
    <location>
        <begin position="146"/>
        <end position="201"/>
    </location>
</feature>
<name>A0A3N2PJJ6_SODAK</name>
<dbReference type="STRING" id="1314773.A0A3N2PJJ6"/>
<organism evidence="2 3">
    <name type="scientific">Sodiomyces alkalinus (strain CBS 110278 / VKM F-3762 / F11)</name>
    <name type="common">Alkaliphilic filamentous fungus</name>
    <dbReference type="NCBI Taxonomy" id="1314773"/>
    <lineage>
        <taxon>Eukaryota</taxon>
        <taxon>Fungi</taxon>
        <taxon>Dikarya</taxon>
        <taxon>Ascomycota</taxon>
        <taxon>Pezizomycotina</taxon>
        <taxon>Sordariomycetes</taxon>
        <taxon>Hypocreomycetidae</taxon>
        <taxon>Glomerellales</taxon>
        <taxon>Plectosphaerellaceae</taxon>
        <taxon>Sodiomyces</taxon>
    </lineage>
</organism>
<feature type="region of interest" description="Disordered" evidence="1">
    <location>
        <begin position="1"/>
        <end position="98"/>
    </location>
</feature>
<evidence type="ECO:0000313" key="3">
    <source>
        <dbReference type="Proteomes" id="UP000272025"/>
    </source>
</evidence>
<feature type="compositionally biased region" description="Basic and acidic residues" evidence="1">
    <location>
        <begin position="181"/>
        <end position="190"/>
    </location>
</feature>
<proteinExistence type="predicted"/>
<dbReference type="Proteomes" id="UP000272025">
    <property type="component" value="Unassembled WGS sequence"/>
</dbReference>
<feature type="compositionally biased region" description="Basic and acidic residues" evidence="1">
    <location>
        <begin position="691"/>
        <end position="709"/>
    </location>
</feature>
<feature type="compositionally biased region" description="Pro residues" evidence="1">
    <location>
        <begin position="650"/>
        <end position="664"/>
    </location>
</feature>
<sequence length="813" mass="91059">MARTRSSANGPGPPSETRRRRRPGRPPTQVASRPLQEQPERLAQPSYTQPQTPRNLQTFARIMGRPDYAFSESRQSLPPSAYGPPARRTAHVNGERAQSFSLSQVSPVHSDADHEFTSQSVVGNSISISDDEENDEVNDQEHVGLNSQGMHEDGVGDTDIGDDVQPHSSRKLSEAAGALFEAERRSHSDSDPDPDDPLAQDKVHGMDMMRSLCLDDLNHAAKRLFQQLSMPVEMPIWADLVDVHRKAFANYLRLYADQDIFIPWRTIVNSLDPNVNIKAQGILAAANLTILADELFRVADGTDPTALFVRLDRDFPDPFLPWSDDLSAEDEPWSLTDQAVCVALEIRTQHFIAALVESIDDHDNDPDYVVQMVDSVFSHTLDSNDSLPFASQRERLVARIAGYRPPIPDDVAEKSAQRINEILQHDAFETVAEFISSLRREFPLTGGSGLVPALIGLASEQFGKIQSALVDVLEGSPSARGSSMPIGDAEGSRHASQPSPQDIIRPQESIENPIRISKSTVGLLMNLRNHASQQARDDRSQASRMSDTGSDAYFRGILSRIPVNRIASSRLPGSSSRNGPSQRAERPPTSSHPTQSRKRRGAEEDEEEEEEEEEEVIEANDGDESDGDFQQDRRRLDEASRRAEIDRRALPPPAKRPRIGPPSSMPSTRPAAPTSTALHPQARQRVRRRDHPAPIDDREATDDRGREGQEQALDYRAISEQNRSHNRHLEQLVSGEQRVQRRVPWSNGDVDKLLKYIHQFDCHWAKIFHHANPVSEDRNEAPPPYAPRQHFEHYRDQQAVRDKARNLKVDFLK</sequence>
<reference evidence="2 3" key="1">
    <citation type="journal article" date="2018" name="Mol. Ecol.">
        <title>The obligate alkalophilic soda-lake fungus Sodiomyces alkalinus has shifted to a protein diet.</title>
        <authorList>
            <person name="Grum-Grzhimaylo A.A."/>
            <person name="Falkoski D.L."/>
            <person name="van den Heuvel J."/>
            <person name="Valero-Jimenez C.A."/>
            <person name="Min B."/>
            <person name="Choi I.G."/>
            <person name="Lipzen A."/>
            <person name="Daum C.G."/>
            <person name="Aanen D.K."/>
            <person name="Tsang A."/>
            <person name="Henrissat B."/>
            <person name="Bilanenko E.N."/>
            <person name="de Vries R.P."/>
            <person name="van Kan J.A.L."/>
            <person name="Grigoriev I.V."/>
            <person name="Debets A.J.M."/>
        </authorList>
    </citation>
    <scope>NUCLEOTIDE SEQUENCE [LARGE SCALE GENOMIC DNA]</scope>
    <source>
        <strain evidence="2 3">F11</strain>
    </source>
</reference>
<feature type="compositionally biased region" description="Polar residues" evidence="1">
    <location>
        <begin position="45"/>
        <end position="58"/>
    </location>
</feature>
<dbReference type="GeneID" id="39578093"/>
<keyword evidence="3" id="KW-1185">Reference proteome</keyword>
<evidence type="ECO:0000256" key="1">
    <source>
        <dbReference type="SAM" id="MobiDB-lite"/>
    </source>
</evidence>